<dbReference type="AlphaFoldDB" id="A0A0F9T0K6"/>
<proteinExistence type="predicted"/>
<accession>A0A0F9T0K6</accession>
<gene>
    <name evidence="1" type="ORF">LCGC14_0711180</name>
</gene>
<evidence type="ECO:0000313" key="1">
    <source>
        <dbReference type="EMBL" id="KKN42666.1"/>
    </source>
</evidence>
<comment type="caution">
    <text evidence="1">The sequence shown here is derived from an EMBL/GenBank/DDBJ whole genome shotgun (WGS) entry which is preliminary data.</text>
</comment>
<protein>
    <submittedName>
        <fullName evidence="1">Uncharacterized protein</fullName>
    </submittedName>
</protein>
<name>A0A0F9T0K6_9ZZZZ</name>
<dbReference type="EMBL" id="LAZR01001566">
    <property type="protein sequence ID" value="KKN42666.1"/>
    <property type="molecule type" value="Genomic_DNA"/>
</dbReference>
<organism evidence="1">
    <name type="scientific">marine sediment metagenome</name>
    <dbReference type="NCBI Taxonomy" id="412755"/>
    <lineage>
        <taxon>unclassified sequences</taxon>
        <taxon>metagenomes</taxon>
        <taxon>ecological metagenomes</taxon>
    </lineage>
</organism>
<reference evidence="1" key="1">
    <citation type="journal article" date="2015" name="Nature">
        <title>Complex archaea that bridge the gap between prokaryotes and eukaryotes.</title>
        <authorList>
            <person name="Spang A."/>
            <person name="Saw J.H."/>
            <person name="Jorgensen S.L."/>
            <person name="Zaremba-Niedzwiedzka K."/>
            <person name="Martijn J."/>
            <person name="Lind A.E."/>
            <person name="van Eijk R."/>
            <person name="Schleper C."/>
            <person name="Guy L."/>
            <person name="Ettema T.J."/>
        </authorList>
    </citation>
    <scope>NUCLEOTIDE SEQUENCE</scope>
</reference>
<sequence length="71" mass="8136">MNEFRVMIELQEVTPKHGVVFTLEQKVFARDLTETSARQLLATIEEHKTAILKTTLTKVIGVINDIDRLLK</sequence>